<feature type="binding site" evidence="4">
    <location>
        <position position="111"/>
    </location>
    <ligand>
        <name>Mg(2+)</name>
        <dbReference type="ChEBI" id="CHEBI:18420"/>
        <label>1</label>
        <note>catalytic</note>
    </ligand>
</feature>
<dbReference type="GO" id="GO:0046872">
    <property type="term" value="F:metal ion binding"/>
    <property type="evidence" value="ECO:0007669"/>
    <property type="project" value="UniProtKB-KW"/>
</dbReference>
<dbReference type="PROSITE" id="PS00629">
    <property type="entry name" value="IMP_1"/>
    <property type="match status" value="1"/>
</dbReference>
<dbReference type="SUPFAM" id="SSF56655">
    <property type="entry name" value="Carbohydrate phosphatase"/>
    <property type="match status" value="1"/>
</dbReference>
<dbReference type="Pfam" id="PF00459">
    <property type="entry name" value="Inositol_P"/>
    <property type="match status" value="1"/>
</dbReference>
<organism evidence="6 7">
    <name type="scientific">Knufia fluminis</name>
    <dbReference type="NCBI Taxonomy" id="191047"/>
    <lineage>
        <taxon>Eukaryota</taxon>
        <taxon>Fungi</taxon>
        <taxon>Dikarya</taxon>
        <taxon>Ascomycota</taxon>
        <taxon>Pezizomycotina</taxon>
        <taxon>Eurotiomycetes</taxon>
        <taxon>Chaetothyriomycetidae</taxon>
        <taxon>Chaetothyriales</taxon>
        <taxon>Trichomeriaceae</taxon>
        <taxon>Knufia</taxon>
    </lineage>
</organism>
<comment type="pathway">
    <text evidence="5">Polyol metabolism; myo-inositol biosynthesis; myo-inositol from D-glucose 6-phosphate: step 2/2.</text>
</comment>
<comment type="caution">
    <text evidence="6">The sequence shown here is derived from an EMBL/GenBank/DDBJ whole genome shotgun (WGS) entry which is preliminary data.</text>
</comment>
<name>A0AAN8EQQ7_9EURO</name>
<evidence type="ECO:0000256" key="5">
    <source>
        <dbReference type="RuleBase" id="RU364068"/>
    </source>
</evidence>
<proteinExistence type="inferred from homology"/>
<dbReference type="InterPro" id="IPR020550">
    <property type="entry name" value="Inositol_monophosphatase_CS"/>
</dbReference>
<gene>
    <name evidence="6" type="ORF">OHC33_001957</name>
</gene>
<comment type="catalytic activity">
    <reaction evidence="5">
        <text>a myo-inositol phosphate + H2O = myo-inositol + phosphate</text>
        <dbReference type="Rhea" id="RHEA:24056"/>
        <dbReference type="ChEBI" id="CHEBI:15377"/>
        <dbReference type="ChEBI" id="CHEBI:17268"/>
        <dbReference type="ChEBI" id="CHEBI:43474"/>
        <dbReference type="ChEBI" id="CHEBI:84139"/>
        <dbReference type="EC" id="3.1.3.25"/>
    </reaction>
</comment>
<dbReference type="PROSITE" id="PS00630">
    <property type="entry name" value="IMP_2"/>
    <property type="match status" value="1"/>
</dbReference>
<evidence type="ECO:0000256" key="4">
    <source>
        <dbReference type="PIRSR" id="PIRSR600760-2"/>
    </source>
</evidence>
<keyword evidence="5" id="KW-0378">Hydrolase</keyword>
<comment type="cofactor">
    <cofactor evidence="4 5">
        <name>Mg(2+)</name>
        <dbReference type="ChEBI" id="CHEBI:18420"/>
    </cofactor>
</comment>
<protein>
    <recommendedName>
        <fullName evidence="5">Inositol-1-monophosphatase</fullName>
        <ecNumber evidence="5">3.1.3.25</ecNumber>
    </recommendedName>
</protein>
<reference evidence="6 7" key="1">
    <citation type="submission" date="2022-12" db="EMBL/GenBank/DDBJ databases">
        <title>Genomic features and morphological characterization of a novel Knufia sp. strain isolated from spacecraft assembly facility.</title>
        <authorList>
            <person name="Teixeira M."/>
            <person name="Chander A.M."/>
            <person name="Stajich J.E."/>
            <person name="Venkateswaran K."/>
        </authorList>
    </citation>
    <scope>NUCLEOTIDE SEQUENCE [LARGE SCALE GENOMIC DNA]</scope>
    <source>
        <strain evidence="6 7">FJI-L2-BK-P2</strain>
    </source>
</reference>
<dbReference type="FunFam" id="3.30.540.10:FF:000004">
    <property type="entry name" value="Inositol-1-monophosphatase"/>
    <property type="match status" value="1"/>
</dbReference>
<sequence>MNGTGQRHSISDAELNTIYSFAIQLGKDAGQMLTDAINSRRQGLNKPDLPEEKMNAVDIVTKTDTEVEQFIHESISHQYPEHAFIDEETYSKGQSKQYLVTDKPTWVVDPLDGTVNFTHAFPMFCVSIALVVNQKPVIGVIYAPMLNQLFSACRGKGAWLNETTQLPMLGKSLGPLPKNAPGKCIFSCEWGKDRRDNPNSNLHRKVDTFVNMASEPSGRGGLGGMVHGMRSLGSATLDLAYIAMGSFDLWWEGGCWEWDVAAGICLVQEAGGVVTTANPPHDWQTCDIGEVKLGGRSYLAIRPAFDATDGGENARQSQERVVREVWKRAVKLDYERPGVS</sequence>
<dbReference type="Gene3D" id="3.40.190.80">
    <property type="match status" value="1"/>
</dbReference>
<dbReference type="EMBL" id="JAKLMC020000004">
    <property type="protein sequence ID" value="KAK5956472.1"/>
    <property type="molecule type" value="Genomic_DNA"/>
</dbReference>
<dbReference type="InterPro" id="IPR000760">
    <property type="entry name" value="Inositol_monophosphatase-like"/>
</dbReference>
<dbReference type="GO" id="GO:0008934">
    <property type="term" value="F:inositol monophosphate 1-phosphatase activity"/>
    <property type="evidence" value="ECO:0007669"/>
    <property type="project" value="InterPro"/>
</dbReference>
<dbReference type="Proteomes" id="UP001316803">
    <property type="component" value="Unassembled WGS sequence"/>
</dbReference>
<dbReference type="InterPro" id="IPR020583">
    <property type="entry name" value="Inositol_monoP_metal-BS"/>
</dbReference>
<dbReference type="PANTHER" id="PTHR20854">
    <property type="entry name" value="INOSITOL MONOPHOSPHATASE"/>
    <property type="match status" value="1"/>
</dbReference>
<dbReference type="GO" id="GO:0006020">
    <property type="term" value="P:inositol metabolic process"/>
    <property type="evidence" value="ECO:0007669"/>
    <property type="project" value="TreeGrafter"/>
</dbReference>
<dbReference type="EC" id="3.1.3.25" evidence="5"/>
<accession>A0AAN8EQQ7</accession>
<dbReference type="Gene3D" id="3.30.540.10">
    <property type="entry name" value="Fructose-1,6-Bisphosphatase, subunit A, domain 1"/>
    <property type="match status" value="1"/>
</dbReference>
<evidence type="ECO:0000313" key="7">
    <source>
        <dbReference type="Proteomes" id="UP001316803"/>
    </source>
</evidence>
<dbReference type="GO" id="GO:0046854">
    <property type="term" value="P:phosphatidylinositol phosphate biosynthetic process"/>
    <property type="evidence" value="ECO:0007669"/>
    <property type="project" value="InterPro"/>
</dbReference>
<comment type="similarity">
    <text evidence="1 5">Belongs to the inositol monophosphatase superfamily.</text>
</comment>
<evidence type="ECO:0000256" key="3">
    <source>
        <dbReference type="ARBA" id="ARBA00022842"/>
    </source>
</evidence>
<keyword evidence="2 4" id="KW-0479">Metal-binding</keyword>
<dbReference type="InterPro" id="IPR033942">
    <property type="entry name" value="IMPase"/>
</dbReference>
<dbReference type="GO" id="GO:0007165">
    <property type="term" value="P:signal transduction"/>
    <property type="evidence" value="ECO:0007669"/>
    <property type="project" value="TreeGrafter"/>
</dbReference>
<feature type="binding site" evidence="4">
    <location>
        <position position="87"/>
    </location>
    <ligand>
        <name>Mg(2+)</name>
        <dbReference type="ChEBI" id="CHEBI:18420"/>
        <label>1</label>
        <note>catalytic</note>
    </ligand>
</feature>
<feature type="binding site" evidence="4">
    <location>
        <position position="112"/>
    </location>
    <ligand>
        <name>Mg(2+)</name>
        <dbReference type="ChEBI" id="CHEBI:18420"/>
        <label>1</label>
        <note>catalytic</note>
    </ligand>
</feature>
<feature type="binding site" evidence="4">
    <location>
        <position position="259"/>
    </location>
    <ligand>
        <name>Mg(2+)</name>
        <dbReference type="ChEBI" id="CHEBI:18420"/>
        <label>1</label>
        <note>catalytic</note>
    </ligand>
</feature>
<feature type="binding site" evidence="4">
    <location>
        <position position="109"/>
    </location>
    <ligand>
        <name>Mg(2+)</name>
        <dbReference type="ChEBI" id="CHEBI:18420"/>
        <label>1</label>
        <note>catalytic</note>
    </ligand>
</feature>
<keyword evidence="7" id="KW-1185">Reference proteome</keyword>
<dbReference type="PRINTS" id="PR00377">
    <property type="entry name" value="IMPHPHTASES"/>
</dbReference>
<dbReference type="AlphaFoldDB" id="A0AAN8EQQ7"/>
<evidence type="ECO:0000313" key="6">
    <source>
        <dbReference type="EMBL" id="KAK5956472.1"/>
    </source>
</evidence>
<keyword evidence="3 4" id="KW-0460">Magnesium</keyword>
<dbReference type="PANTHER" id="PTHR20854:SF39">
    <property type="entry name" value="PROTEIN QUTG"/>
    <property type="match status" value="1"/>
</dbReference>
<evidence type="ECO:0000256" key="1">
    <source>
        <dbReference type="ARBA" id="ARBA00009759"/>
    </source>
</evidence>
<dbReference type="CDD" id="cd01639">
    <property type="entry name" value="IMPase"/>
    <property type="match status" value="1"/>
</dbReference>
<evidence type="ECO:0000256" key="2">
    <source>
        <dbReference type="ARBA" id="ARBA00022723"/>
    </source>
</evidence>